<evidence type="ECO:0000313" key="4">
    <source>
        <dbReference type="Proteomes" id="UP000291189"/>
    </source>
</evidence>
<reference evidence="3 4" key="1">
    <citation type="submission" date="2019-01" db="EMBL/GenBank/DDBJ databases">
        <title>Nocardioides guangzhouensis sp. nov., an actinobacterium isolated from soil.</title>
        <authorList>
            <person name="Fu Y."/>
            <person name="Cai Y."/>
            <person name="Lin Z."/>
            <person name="Chen P."/>
        </authorList>
    </citation>
    <scope>NUCLEOTIDE SEQUENCE [LARGE SCALE GENOMIC DNA]</scope>
    <source>
        <strain evidence="3 4">NBRC 105384</strain>
    </source>
</reference>
<dbReference type="EMBL" id="SDPU01000001">
    <property type="protein sequence ID" value="RYU15631.1"/>
    <property type="molecule type" value="Genomic_DNA"/>
</dbReference>
<proteinExistence type="predicted"/>
<dbReference type="SUPFAM" id="SSF56059">
    <property type="entry name" value="Glutathione synthetase ATP-binding domain-like"/>
    <property type="match status" value="1"/>
</dbReference>
<sequence>MTTTQTSGRGTARTGPPGVGALVVGGDYQGLGIARSLGRRGIPVVVVDDERSVARVSRYVNRVERVKDLRTETGTVDALLDVTTRLKLDGWVLYPTREETVAAVAANRDLLATRLSVSTPPLASVEAAWDKRQTYQVAESLGVAVPRCWFPTSEAELDAVDLTSPVVLKPAIKEHFFYETRAKAWRVDTRQELLDAYRRAAAITGPGEIIIQELVPGGGDRQVAYCALFTGGESVAEMTVVRRRQHPSDFGRASTFVETVDLPELREPSVRFLRAIGYHGLVELEYKRDPRDGVPKLLDVNARTWGYHSLGAAAGVDFPYLLFREQLGLPVERAHARPGVHWVRLLTDLPNAVRDARAGQLRVRPYLRSLRRADTEAVFSWRDPLPGLYEIALLPYLAVRRGL</sequence>
<evidence type="ECO:0000256" key="1">
    <source>
        <dbReference type="PROSITE-ProRule" id="PRU00409"/>
    </source>
</evidence>
<keyword evidence="4" id="KW-1185">Reference proteome</keyword>
<name>A0A4Q5JC93_9ACTN</name>
<dbReference type="RefSeq" id="WP_129984914.1">
    <property type="nucleotide sequence ID" value="NZ_SDPU01000001.1"/>
</dbReference>
<dbReference type="Pfam" id="PF15632">
    <property type="entry name" value="ATPgrasp_Ter"/>
    <property type="match status" value="1"/>
</dbReference>
<organism evidence="3 4">
    <name type="scientific">Nocardioides iriomotensis</name>
    <dbReference type="NCBI Taxonomy" id="715784"/>
    <lineage>
        <taxon>Bacteria</taxon>
        <taxon>Bacillati</taxon>
        <taxon>Actinomycetota</taxon>
        <taxon>Actinomycetes</taxon>
        <taxon>Propionibacteriales</taxon>
        <taxon>Nocardioidaceae</taxon>
        <taxon>Nocardioides</taxon>
    </lineage>
</organism>
<comment type="caution">
    <text evidence="3">The sequence shown here is derived from an EMBL/GenBank/DDBJ whole genome shotgun (WGS) entry which is preliminary data.</text>
</comment>
<dbReference type="PROSITE" id="PS50975">
    <property type="entry name" value="ATP_GRASP"/>
    <property type="match status" value="1"/>
</dbReference>
<keyword evidence="1" id="KW-0547">Nucleotide-binding</keyword>
<evidence type="ECO:0000259" key="2">
    <source>
        <dbReference type="PROSITE" id="PS50975"/>
    </source>
</evidence>
<gene>
    <name evidence="3" type="ORF">ETU37_00490</name>
</gene>
<dbReference type="GO" id="GO:0005524">
    <property type="term" value="F:ATP binding"/>
    <property type="evidence" value="ECO:0007669"/>
    <property type="project" value="UniProtKB-UniRule"/>
</dbReference>
<accession>A0A4Q5JC93</accession>
<protein>
    <submittedName>
        <fullName evidence="3">ATP-grasp domain-containing protein</fullName>
    </submittedName>
</protein>
<feature type="domain" description="ATP-grasp" evidence="2">
    <location>
        <begin position="135"/>
        <end position="327"/>
    </location>
</feature>
<evidence type="ECO:0000313" key="3">
    <source>
        <dbReference type="EMBL" id="RYU15631.1"/>
    </source>
</evidence>
<dbReference type="AlphaFoldDB" id="A0A4Q5JC93"/>
<dbReference type="SUPFAM" id="SSF51971">
    <property type="entry name" value="Nucleotide-binding domain"/>
    <property type="match status" value="1"/>
</dbReference>
<dbReference type="Gene3D" id="3.30.470.20">
    <property type="entry name" value="ATP-grasp fold, B domain"/>
    <property type="match status" value="1"/>
</dbReference>
<keyword evidence="1" id="KW-0067">ATP-binding</keyword>
<dbReference type="OrthoDB" id="7625478at2"/>
<dbReference type="GO" id="GO:0046872">
    <property type="term" value="F:metal ion binding"/>
    <property type="evidence" value="ECO:0007669"/>
    <property type="project" value="InterPro"/>
</dbReference>
<dbReference type="InterPro" id="IPR011761">
    <property type="entry name" value="ATP-grasp"/>
</dbReference>
<dbReference type="Proteomes" id="UP000291189">
    <property type="component" value="Unassembled WGS sequence"/>
</dbReference>